<evidence type="ECO:0000259" key="8">
    <source>
        <dbReference type="Pfam" id="PF07524"/>
    </source>
</evidence>
<evidence type="ECO:0000256" key="4">
    <source>
        <dbReference type="ARBA" id="ARBA00023015"/>
    </source>
</evidence>
<evidence type="ECO:0000256" key="5">
    <source>
        <dbReference type="ARBA" id="ARBA00023163"/>
    </source>
</evidence>
<evidence type="ECO:0000313" key="10">
    <source>
        <dbReference type="EMBL" id="KAJ8901814.1"/>
    </source>
</evidence>
<feature type="region of interest" description="Disordered" evidence="7">
    <location>
        <begin position="161"/>
        <end position="187"/>
    </location>
</feature>
<dbReference type="GO" id="GO:0005669">
    <property type="term" value="C:transcription factor TFIID complex"/>
    <property type="evidence" value="ECO:0007669"/>
    <property type="project" value="InterPro"/>
</dbReference>
<evidence type="ECO:0000256" key="6">
    <source>
        <dbReference type="ARBA" id="ARBA00023242"/>
    </source>
</evidence>
<keyword evidence="11" id="KW-1185">Reference proteome</keyword>
<dbReference type="PANTHER" id="PTHR46338">
    <property type="entry name" value="TRANSCRIPTION INITIATION FACTOR TFIID SUBUNIT 8"/>
    <property type="match status" value="1"/>
</dbReference>
<gene>
    <name evidence="10" type="ORF">NDN08_004019</name>
</gene>
<name>A0AAV8UH28_9RHOD</name>
<dbReference type="GO" id="GO:0046982">
    <property type="term" value="F:protein heterodimerization activity"/>
    <property type="evidence" value="ECO:0007669"/>
    <property type="project" value="InterPro"/>
</dbReference>
<protein>
    <recommendedName>
        <fullName evidence="3">Transcription initiation factor TFIID subunit 8</fullName>
    </recommendedName>
</protein>
<feature type="compositionally biased region" description="Polar residues" evidence="7">
    <location>
        <begin position="277"/>
        <end position="288"/>
    </location>
</feature>
<dbReference type="InterPro" id="IPR006565">
    <property type="entry name" value="BTP"/>
</dbReference>
<keyword evidence="4" id="KW-0805">Transcription regulation</keyword>
<feature type="domain" description="Bromodomain associated" evidence="8">
    <location>
        <begin position="66"/>
        <end position="118"/>
    </location>
</feature>
<feature type="region of interest" description="Disordered" evidence="7">
    <location>
        <begin position="207"/>
        <end position="313"/>
    </location>
</feature>
<evidence type="ECO:0000313" key="11">
    <source>
        <dbReference type="Proteomes" id="UP001157974"/>
    </source>
</evidence>
<evidence type="ECO:0000256" key="1">
    <source>
        <dbReference type="ARBA" id="ARBA00004123"/>
    </source>
</evidence>
<feature type="region of interest" description="Disordered" evidence="7">
    <location>
        <begin position="41"/>
        <end position="61"/>
    </location>
</feature>
<dbReference type="PANTHER" id="PTHR46338:SF1">
    <property type="entry name" value="TRANSCRIPTION INITIATION FACTOR TFIID SUBUNIT 8"/>
    <property type="match status" value="1"/>
</dbReference>
<dbReference type="InterPro" id="IPR019473">
    <property type="entry name" value="TFIID_su8_C"/>
</dbReference>
<evidence type="ECO:0000256" key="3">
    <source>
        <dbReference type="ARBA" id="ARBA00017307"/>
    </source>
</evidence>
<reference evidence="10 11" key="1">
    <citation type="journal article" date="2023" name="Nat. Commun.">
        <title>Origin of minicircular mitochondrial genomes in red algae.</title>
        <authorList>
            <person name="Lee Y."/>
            <person name="Cho C.H."/>
            <person name="Lee Y.M."/>
            <person name="Park S.I."/>
            <person name="Yang J.H."/>
            <person name="West J.A."/>
            <person name="Bhattacharya D."/>
            <person name="Yoon H.S."/>
        </authorList>
    </citation>
    <scope>NUCLEOTIDE SEQUENCE [LARGE SCALE GENOMIC DNA]</scope>
    <source>
        <strain evidence="10 11">CCMP1338</strain>
        <tissue evidence="10">Whole cell</tissue>
    </source>
</reference>
<dbReference type="EMBL" id="JAMWBK010000010">
    <property type="protein sequence ID" value="KAJ8901814.1"/>
    <property type="molecule type" value="Genomic_DNA"/>
</dbReference>
<dbReference type="InterPro" id="IPR009072">
    <property type="entry name" value="Histone-fold"/>
</dbReference>
<keyword evidence="6" id="KW-0539">Nucleus</keyword>
<feature type="domain" description="Transcription factor TFIID subunit 8 C-terminal" evidence="9">
    <location>
        <begin position="180"/>
        <end position="227"/>
    </location>
</feature>
<evidence type="ECO:0000256" key="2">
    <source>
        <dbReference type="ARBA" id="ARBA00008767"/>
    </source>
</evidence>
<keyword evidence="5" id="KW-0804">Transcription</keyword>
<evidence type="ECO:0000256" key="7">
    <source>
        <dbReference type="SAM" id="MobiDB-lite"/>
    </source>
</evidence>
<dbReference type="InterPro" id="IPR037818">
    <property type="entry name" value="TAF8"/>
</dbReference>
<proteinExistence type="inferred from homology"/>
<dbReference type="AlphaFoldDB" id="A0AAV8UH28"/>
<sequence length="313" mass="34862">MDKRAEEESASVPTKSLMHGIEGYARNAMLLASSQLVAAKLQQDEQRKEAKREPGVEPSPETELFAQEAVLHAIAEISETYIREMGKYSKDQAELSGRTQANLTDVLASLERAAITTQTNVRELAIYCMSEEVAFPKTLTGFPPEPRVDKGTKDALIEIPVEKENDQDGPAPKKKGEGPHMESWMPQLPPAYTYVSTVEQRNALKDGVSEQIVSKQRRQAEKELVELTRQSTGRRKTSPMSENPFLRPTRRLNELSQPPDDLQFQDRDREILEPEEGSTSAANLSSAVQGEPDKDAKRMRGERILATSNTVGD</sequence>
<organism evidence="10 11">
    <name type="scientific">Rhodosorus marinus</name>
    <dbReference type="NCBI Taxonomy" id="101924"/>
    <lineage>
        <taxon>Eukaryota</taxon>
        <taxon>Rhodophyta</taxon>
        <taxon>Stylonematophyceae</taxon>
        <taxon>Stylonematales</taxon>
        <taxon>Stylonemataceae</taxon>
        <taxon>Rhodosorus</taxon>
    </lineage>
</organism>
<comment type="similarity">
    <text evidence="2">Belongs to the TAF8 family.</text>
</comment>
<dbReference type="Proteomes" id="UP001157974">
    <property type="component" value="Unassembled WGS sequence"/>
</dbReference>
<comment type="caution">
    <text evidence="10">The sequence shown here is derived from an EMBL/GenBank/DDBJ whole genome shotgun (WGS) entry which is preliminary data.</text>
</comment>
<dbReference type="Pfam" id="PF07524">
    <property type="entry name" value="Bromo_TP"/>
    <property type="match status" value="1"/>
</dbReference>
<accession>A0AAV8UH28</accession>
<dbReference type="CDD" id="cd00076">
    <property type="entry name" value="HFD_SF"/>
    <property type="match status" value="1"/>
</dbReference>
<dbReference type="Pfam" id="PF10406">
    <property type="entry name" value="TAF8_C"/>
    <property type="match status" value="1"/>
</dbReference>
<feature type="compositionally biased region" description="Basic and acidic residues" evidence="7">
    <location>
        <begin position="291"/>
        <end position="303"/>
    </location>
</feature>
<comment type="subcellular location">
    <subcellularLocation>
        <location evidence="1">Nucleus</location>
    </subcellularLocation>
</comment>
<dbReference type="Gene3D" id="1.10.20.10">
    <property type="entry name" value="Histone, subunit A"/>
    <property type="match status" value="1"/>
</dbReference>
<evidence type="ECO:0000259" key="9">
    <source>
        <dbReference type="Pfam" id="PF10406"/>
    </source>
</evidence>
<feature type="compositionally biased region" description="Basic and acidic residues" evidence="7">
    <location>
        <begin position="42"/>
        <end position="55"/>
    </location>
</feature>